<dbReference type="CDD" id="cd04514">
    <property type="entry name" value="Taspase1_like"/>
    <property type="match status" value="1"/>
</dbReference>
<dbReference type="GO" id="GO:0005737">
    <property type="term" value="C:cytoplasm"/>
    <property type="evidence" value="ECO:0007669"/>
    <property type="project" value="TreeGrafter"/>
</dbReference>
<dbReference type="Gene3D" id="3.60.20.30">
    <property type="entry name" value="(Glycosyl)asparaginase"/>
    <property type="match status" value="1"/>
</dbReference>
<dbReference type="EMBL" id="JAUHHV010000005">
    <property type="protein sequence ID" value="KAK1425220.1"/>
    <property type="molecule type" value="Genomic_DNA"/>
</dbReference>
<evidence type="ECO:0000256" key="1">
    <source>
        <dbReference type="ARBA" id="ARBA00011601"/>
    </source>
</evidence>
<dbReference type="Pfam" id="PF01112">
    <property type="entry name" value="Asparaginase_2"/>
    <property type="match status" value="1"/>
</dbReference>
<name>A0AAD8NR47_TARER</name>
<evidence type="ECO:0000256" key="3">
    <source>
        <dbReference type="PIRSR" id="PIRSR600246-3"/>
    </source>
</evidence>
<dbReference type="PANTHER" id="PTHR10188">
    <property type="entry name" value="L-ASPARAGINASE"/>
    <property type="match status" value="1"/>
</dbReference>
<comment type="caution">
    <text evidence="4">The sequence shown here is derived from an EMBL/GenBank/DDBJ whole genome shotgun (WGS) entry which is preliminary data.</text>
</comment>
<evidence type="ECO:0000256" key="2">
    <source>
        <dbReference type="PIRSR" id="PIRSR600246-1"/>
    </source>
</evidence>
<dbReference type="InterPro" id="IPR029055">
    <property type="entry name" value="Ntn_hydrolases_N"/>
</dbReference>
<dbReference type="Proteomes" id="UP001229421">
    <property type="component" value="Unassembled WGS sequence"/>
</dbReference>
<dbReference type="AlphaFoldDB" id="A0AAD8NR47"/>
<keyword evidence="5" id="KW-1185">Reference proteome</keyword>
<dbReference type="GO" id="GO:0004298">
    <property type="term" value="F:threonine-type endopeptidase activity"/>
    <property type="evidence" value="ECO:0007669"/>
    <property type="project" value="InterPro"/>
</dbReference>
<dbReference type="InterPro" id="IPR000246">
    <property type="entry name" value="Peptidase_T2"/>
</dbReference>
<feature type="active site" description="Nucleophile" evidence="2">
    <location>
        <position position="102"/>
    </location>
</feature>
<proteinExistence type="predicted"/>
<dbReference type="FunFam" id="3.60.20.30:FF:000004">
    <property type="entry name" value="Putative threonine aspartase isoform A"/>
    <property type="match status" value="1"/>
</dbReference>
<evidence type="ECO:0000313" key="4">
    <source>
        <dbReference type="EMBL" id="KAK1425220.1"/>
    </source>
</evidence>
<comment type="subunit">
    <text evidence="1">Heterotetramer of two alpha and two beta chains arranged as a dimer of alpha/beta heterodimers.</text>
</comment>
<dbReference type="GO" id="GO:0051604">
    <property type="term" value="P:protein maturation"/>
    <property type="evidence" value="ECO:0007669"/>
    <property type="project" value="TreeGrafter"/>
</dbReference>
<dbReference type="InterPro" id="IPR037464">
    <property type="entry name" value="Taspase1"/>
</dbReference>
<gene>
    <name evidence="4" type="ORF">QVD17_20567</name>
</gene>
<reference evidence="4" key="1">
    <citation type="journal article" date="2023" name="bioRxiv">
        <title>Improved chromosome-level genome assembly for marigold (Tagetes erecta).</title>
        <authorList>
            <person name="Jiang F."/>
            <person name="Yuan L."/>
            <person name="Wang S."/>
            <person name="Wang H."/>
            <person name="Xu D."/>
            <person name="Wang A."/>
            <person name="Fan W."/>
        </authorList>
    </citation>
    <scope>NUCLEOTIDE SEQUENCE</scope>
    <source>
        <strain evidence="4">WSJ</strain>
        <tissue evidence="4">Leaf</tissue>
    </source>
</reference>
<sequence>MSGTSLLGRIPPMFLVGEGARTWAISKGVNLPETIEETDKWLVTRKAKEQWKNYKAMLEDAKSRISKGKPPSFSQQIDKALEPDNSHVMAGSNHAMDNIMDTVGVICIDKEGNVASGASSGGIALKVSGRVGLAATYGSGCWASSKGSSGAPSIVGCCVSGAGECLMRNFAAQECCTSSLLLQAGPGAACLKVLQSVIEDSCQQGRDGSAGILLVQAEAPSIGIGSSRQLKSVEIAAGYTTLSFGIGYFGNSMEQPKASILRSRKQQNKTEVCQFATLVNLTSSPTDPKQNKR</sequence>
<accession>A0AAD8NR47</accession>
<dbReference type="SUPFAM" id="SSF56235">
    <property type="entry name" value="N-terminal nucleophile aminohydrolases (Ntn hydrolases)"/>
    <property type="match status" value="1"/>
</dbReference>
<evidence type="ECO:0000313" key="5">
    <source>
        <dbReference type="Proteomes" id="UP001229421"/>
    </source>
</evidence>
<organism evidence="4 5">
    <name type="scientific">Tagetes erecta</name>
    <name type="common">African marigold</name>
    <dbReference type="NCBI Taxonomy" id="13708"/>
    <lineage>
        <taxon>Eukaryota</taxon>
        <taxon>Viridiplantae</taxon>
        <taxon>Streptophyta</taxon>
        <taxon>Embryophyta</taxon>
        <taxon>Tracheophyta</taxon>
        <taxon>Spermatophyta</taxon>
        <taxon>Magnoliopsida</taxon>
        <taxon>eudicotyledons</taxon>
        <taxon>Gunneridae</taxon>
        <taxon>Pentapetalae</taxon>
        <taxon>asterids</taxon>
        <taxon>campanulids</taxon>
        <taxon>Asterales</taxon>
        <taxon>Asteraceae</taxon>
        <taxon>Asteroideae</taxon>
        <taxon>Heliantheae alliance</taxon>
        <taxon>Tageteae</taxon>
        <taxon>Tagetes</taxon>
    </lineage>
</organism>
<protein>
    <recommendedName>
        <fullName evidence="6">Threonine aspartase</fullName>
    </recommendedName>
</protein>
<evidence type="ECO:0008006" key="6">
    <source>
        <dbReference type="Google" id="ProtNLM"/>
    </source>
</evidence>
<dbReference type="PANTHER" id="PTHR10188:SF8">
    <property type="entry name" value="THREONINE ASPARTASE 1"/>
    <property type="match status" value="1"/>
</dbReference>
<feature type="site" description="Cleavage; by autolysis" evidence="3">
    <location>
        <begin position="101"/>
        <end position="102"/>
    </location>
</feature>